<dbReference type="AlphaFoldDB" id="A0A9W8B1T4"/>
<evidence type="ECO:0000256" key="1">
    <source>
        <dbReference type="ARBA" id="ARBA00006298"/>
    </source>
</evidence>
<dbReference type="OrthoDB" id="1874341at2759"/>
<dbReference type="PANTHER" id="PTHR22767">
    <property type="entry name" value="N-TERMINAL ACETYLTRANSFERASE-RELATED"/>
    <property type="match status" value="1"/>
</dbReference>
<comment type="caution">
    <text evidence="3">The sequence shown here is derived from an EMBL/GenBank/DDBJ whole genome shotgun (WGS) entry which is preliminary data.</text>
</comment>
<evidence type="ECO:0000313" key="3">
    <source>
        <dbReference type="EMBL" id="KAJ1980476.1"/>
    </source>
</evidence>
<dbReference type="InterPro" id="IPR019183">
    <property type="entry name" value="NAA25_NatB_aux_su"/>
</dbReference>
<sequence length="901" mass="101622">MVGDDRRLHPIFRAFDQRAYPLALRLCDKALRLDPSHAMIKALKAQALCYLERFDEAELTAMEVRLSHPVDIVVLNNLALTYRNLARPDQAVKVFEEAMDRIPKRLLEPVGTQWYLTCVRAGDAATQYKAAVTLNKQFKHKRFLMWTVMALLARVADPTTPAAQRTLFHSLMERMLCKAESNGDIDTPEALRTFLQVMEIQGKPLEAVKVLQKPQWQAHLAKDSDLQDQQMHLLLLCQRYQDALSLAQSRIEAHQDEWLNYQTYITALTELATTHGTEFLATIDTGVAFLRQLATKGRSPRTLLLAQLELLAQCRKRRWEFKAWSLPTIIHEFTSQMGHHPSAFEDIQPYLQCLVATETTELLDQIQMASQAHQAKLDVKTSLRSYLNLTKLRLALTTQTKSPVVVDSALIGSLIQCFARKFSLNYRDSTFDHADYDDALLLAAQLLSQQHFYDSTNKTALYTALHLLDAGLLSNKSNFRFKLLAIRLCYRLGVYLQSLQWYKSLDIKNVQLDTLSHWMVGQGRDLGFYQEDASLSSGALAIYQSNEIETPEMLVMALKNETYSHVANMLEFQRRLTCALQQSITVTSCTRSQMVLTESLDALFDMLEQTDLDNFKCDDDHMAALADNRDFTVMPCPTDTSESTFEQLTRPPTAGSADECLIASMTIHALHCIASHKLDQLDQWTKKLVQRLHTDAKAYQVGANTHQYAMGVTQVATAVHTVLTALQSKPPRSSEAQSAAEQLLLLAAGWTETVNQCHALTRLTSGLEVAATIQTLSVALELGNVFLVVRKALRLFTPSSLQTKLLLELVDKLGESVNALFQAIMTRSRQYTEQVTLPSFLSQLRSSLPLDPAYAKECDHISQHCSVDSYQFFIKSWEISFKTIGAEASRRLKSGSQGGWQ</sequence>
<dbReference type="Gene3D" id="1.25.40.1040">
    <property type="match status" value="1"/>
</dbReference>
<keyword evidence="2" id="KW-0802">TPR repeat</keyword>
<feature type="repeat" description="TPR" evidence="2">
    <location>
        <begin position="72"/>
        <end position="105"/>
    </location>
</feature>
<keyword evidence="4" id="KW-1185">Reference proteome</keyword>
<reference evidence="3" key="1">
    <citation type="submission" date="2022-07" db="EMBL/GenBank/DDBJ databases">
        <title>Phylogenomic reconstructions and comparative analyses of Kickxellomycotina fungi.</title>
        <authorList>
            <person name="Reynolds N.K."/>
            <person name="Stajich J.E."/>
            <person name="Barry K."/>
            <person name="Grigoriev I.V."/>
            <person name="Crous P."/>
            <person name="Smith M.E."/>
        </authorList>
    </citation>
    <scope>NUCLEOTIDE SEQUENCE</scope>
    <source>
        <strain evidence="3">RSA 567</strain>
    </source>
</reference>
<accession>A0A9W8B1T4</accession>
<evidence type="ECO:0000256" key="2">
    <source>
        <dbReference type="PROSITE-ProRule" id="PRU00339"/>
    </source>
</evidence>
<evidence type="ECO:0000313" key="4">
    <source>
        <dbReference type="Proteomes" id="UP001151582"/>
    </source>
</evidence>
<dbReference type="EMBL" id="JANBQB010000166">
    <property type="protein sequence ID" value="KAJ1980476.1"/>
    <property type="molecule type" value="Genomic_DNA"/>
</dbReference>
<proteinExistence type="inferred from homology"/>
<dbReference type="Pfam" id="PF09797">
    <property type="entry name" value="NatB_MDM20"/>
    <property type="match status" value="1"/>
</dbReference>
<organism evidence="3 4">
    <name type="scientific">Dimargaris verticillata</name>
    <dbReference type="NCBI Taxonomy" id="2761393"/>
    <lineage>
        <taxon>Eukaryota</taxon>
        <taxon>Fungi</taxon>
        <taxon>Fungi incertae sedis</taxon>
        <taxon>Zoopagomycota</taxon>
        <taxon>Kickxellomycotina</taxon>
        <taxon>Dimargaritomycetes</taxon>
        <taxon>Dimargaritales</taxon>
        <taxon>Dimargaritaceae</taxon>
        <taxon>Dimargaris</taxon>
    </lineage>
</organism>
<dbReference type="Proteomes" id="UP001151582">
    <property type="component" value="Unassembled WGS sequence"/>
</dbReference>
<dbReference type="PANTHER" id="PTHR22767:SF3">
    <property type="entry name" value="N-ALPHA-ACETYLTRANSFERASE 25, NATB AUXILIARY SUBUNIT"/>
    <property type="match status" value="1"/>
</dbReference>
<dbReference type="PROSITE" id="PS50005">
    <property type="entry name" value="TPR"/>
    <property type="match status" value="1"/>
</dbReference>
<gene>
    <name evidence="3" type="primary">MDM20</name>
    <name evidence="3" type="ORF">H4R34_002437</name>
</gene>
<dbReference type="InterPro" id="IPR011990">
    <property type="entry name" value="TPR-like_helical_dom_sf"/>
</dbReference>
<name>A0A9W8B1T4_9FUNG</name>
<dbReference type="SUPFAM" id="SSF48452">
    <property type="entry name" value="TPR-like"/>
    <property type="match status" value="1"/>
</dbReference>
<dbReference type="GO" id="GO:0031416">
    <property type="term" value="C:NatB complex"/>
    <property type="evidence" value="ECO:0007669"/>
    <property type="project" value="TreeGrafter"/>
</dbReference>
<dbReference type="InterPro" id="IPR019734">
    <property type="entry name" value="TPR_rpt"/>
</dbReference>
<protein>
    <submittedName>
        <fullName evidence="3">Mitochondrial distribution and morphology</fullName>
    </submittedName>
</protein>
<comment type="similarity">
    <text evidence="1">Belongs to the MDM20/NAA25 family.</text>
</comment>